<feature type="non-terminal residue" evidence="2">
    <location>
        <position position="103"/>
    </location>
</feature>
<proteinExistence type="predicted"/>
<keyword evidence="3" id="KW-1185">Reference proteome</keyword>
<dbReference type="AlphaFoldDB" id="A0A9N9KE61"/>
<dbReference type="EMBL" id="CAJVQA010056232">
    <property type="protein sequence ID" value="CAG8825704.1"/>
    <property type="molecule type" value="Genomic_DNA"/>
</dbReference>
<evidence type="ECO:0000256" key="1">
    <source>
        <dbReference type="SAM" id="SignalP"/>
    </source>
</evidence>
<accession>A0A9N9KE61</accession>
<evidence type="ECO:0000313" key="2">
    <source>
        <dbReference type="EMBL" id="CAG8825704.1"/>
    </source>
</evidence>
<gene>
    <name evidence="2" type="ORF">CPELLU_LOCUS20135</name>
</gene>
<organism evidence="2 3">
    <name type="scientific">Cetraspora pellucida</name>
    <dbReference type="NCBI Taxonomy" id="1433469"/>
    <lineage>
        <taxon>Eukaryota</taxon>
        <taxon>Fungi</taxon>
        <taxon>Fungi incertae sedis</taxon>
        <taxon>Mucoromycota</taxon>
        <taxon>Glomeromycotina</taxon>
        <taxon>Glomeromycetes</taxon>
        <taxon>Diversisporales</taxon>
        <taxon>Gigasporaceae</taxon>
        <taxon>Cetraspora</taxon>
    </lineage>
</organism>
<protein>
    <submittedName>
        <fullName evidence="2">8213_t:CDS:1</fullName>
    </submittedName>
</protein>
<comment type="caution">
    <text evidence="2">The sequence shown here is derived from an EMBL/GenBank/DDBJ whole genome shotgun (WGS) entry which is preliminary data.</text>
</comment>
<feature type="chain" id="PRO_5040439188" evidence="1">
    <location>
        <begin position="20"/>
        <end position="103"/>
    </location>
</feature>
<evidence type="ECO:0000313" key="3">
    <source>
        <dbReference type="Proteomes" id="UP000789759"/>
    </source>
</evidence>
<dbReference type="Proteomes" id="UP000789759">
    <property type="component" value="Unassembled WGS sequence"/>
</dbReference>
<feature type="signal peptide" evidence="1">
    <location>
        <begin position="1"/>
        <end position="19"/>
    </location>
</feature>
<name>A0A9N9KE61_9GLOM</name>
<reference evidence="2" key="1">
    <citation type="submission" date="2021-06" db="EMBL/GenBank/DDBJ databases">
        <authorList>
            <person name="Kallberg Y."/>
            <person name="Tangrot J."/>
            <person name="Rosling A."/>
        </authorList>
    </citation>
    <scope>NUCLEOTIDE SEQUENCE</scope>
    <source>
        <strain evidence="2">FL966</strain>
    </source>
</reference>
<sequence length="103" mass="11792">KLMALHLLYCNLTGDFAAAENYNEREVDNKIKLALQLEHNPDAPTCYETFWKVVQDFLTSTANLLLVIDDHRHSLVIYLARAIFVNKFVQQVTALCPSKMPIL</sequence>
<feature type="non-terminal residue" evidence="2">
    <location>
        <position position="1"/>
    </location>
</feature>
<keyword evidence="1" id="KW-0732">Signal</keyword>
<dbReference type="OrthoDB" id="2434233at2759"/>